<dbReference type="PANTHER" id="PTHR13803:SF4">
    <property type="entry name" value="SECRETORY 24CD, ISOFORM C"/>
    <property type="match status" value="1"/>
</dbReference>
<dbReference type="EMBL" id="JACMSC010000006">
    <property type="protein sequence ID" value="KAG6517070.1"/>
    <property type="molecule type" value="Genomic_DNA"/>
</dbReference>
<dbReference type="Gene3D" id="2.30.30.380">
    <property type="entry name" value="Zn-finger domain of Sec23/24"/>
    <property type="match status" value="1"/>
</dbReference>
<dbReference type="InterPro" id="IPR029006">
    <property type="entry name" value="ADF-H/Gelsolin-like_dom_sf"/>
</dbReference>
<dbReference type="SUPFAM" id="SSF81995">
    <property type="entry name" value="beta-sandwich domain of Sec23/24"/>
    <property type="match status" value="1"/>
</dbReference>
<feature type="domain" description="Gelsolin-like" evidence="4">
    <location>
        <begin position="735"/>
        <end position="796"/>
    </location>
</feature>
<feature type="domain" description="Sec23/Sec24 trunk" evidence="6">
    <location>
        <begin position="221"/>
        <end position="257"/>
    </location>
</feature>
<name>A0A8J5LGM6_ZINOF</name>
<dbReference type="SUPFAM" id="SSF82919">
    <property type="entry name" value="Zn-finger domain of Sec23/24"/>
    <property type="match status" value="1"/>
</dbReference>
<dbReference type="InterPro" id="IPR036174">
    <property type="entry name" value="Znf_Sec23_Sec24_sf"/>
</dbReference>
<dbReference type="Pfam" id="PF08033">
    <property type="entry name" value="Sec23_BS"/>
    <property type="match status" value="1"/>
</dbReference>
<evidence type="ECO:0000256" key="1">
    <source>
        <dbReference type="ARBA" id="ARBA00008334"/>
    </source>
</evidence>
<dbReference type="GO" id="GO:0000149">
    <property type="term" value="F:SNARE binding"/>
    <property type="evidence" value="ECO:0007669"/>
    <property type="project" value="TreeGrafter"/>
</dbReference>
<dbReference type="GO" id="GO:0070971">
    <property type="term" value="C:endoplasmic reticulum exit site"/>
    <property type="evidence" value="ECO:0007669"/>
    <property type="project" value="TreeGrafter"/>
</dbReference>
<dbReference type="Pfam" id="PF04811">
    <property type="entry name" value="Sec23_trunk"/>
    <property type="match status" value="2"/>
</dbReference>
<dbReference type="GO" id="GO:0030127">
    <property type="term" value="C:COPII vesicle coat"/>
    <property type="evidence" value="ECO:0007669"/>
    <property type="project" value="InterPro"/>
</dbReference>
<dbReference type="InterPro" id="IPR036180">
    <property type="entry name" value="Gelsolin-like_dom_sf"/>
</dbReference>
<dbReference type="InterPro" id="IPR007123">
    <property type="entry name" value="Gelsolin-like_dom"/>
</dbReference>
<dbReference type="Pfam" id="PF04815">
    <property type="entry name" value="Sec23_helical"/>
    <property type="match status" value="1"/>
</dbReference>
<dbReference type="SUPFAM" id="SSF53300">
    <property type="entry name" value="vWA-like"/>
    <property type="match status" value="1"/>
</dbReference>
<comment type="caution">
    <text evidence="9">The sequence shown here is derived from an EMBL/GenBank/DDBJ whole genome shotgun (WGS) entry which is preliminary data.</text>
</comment>
<dbReference type="Gene3D" id="1.20.120.730">
    <property type="entry name" value="Sec23/Sec24 helical domain"/>
    <property type="match status" value="1"/>
</dbReference>
<dbReference type="Gene3D" id="2.60.40.1670">
    <property type="entry name" value="beta-sandwich domain of Sec23/24"/>
    <property type="match status" value="1"/>
</dbReference>
<dbReference type="SUPFAM" id="SSF82754">
    <property type="entry name" value="C-terminal, gelsolin-like domain of Sec23/24"/>
    <property type="match status" value="1"/>
</dbReference>
<evidence type="ECO:0000313" key="10">
    <source>
        <dbReference type="Proteomes" id="UP000734854"/>
    </source>
</evidence>
<dbReference type="Gene3D" id="3.40.20.10">
    <property type="entry name" value="Severin"/>
    <property type="match status" value="1"/>
</dbReference>
<evidence type="ECO:0000259" key="6">
    <source>
        <dbReference type="Pfam" id="PF04811"/>
    </source>
</evidence>
<dbReference type="PANTHER" id="PTHR13803">
    <property type="entry name" value="SEC24-RELATED PROTEIN"/>
    <property type="match status" value="1"/>
</dbReference>
<keyword evidence="10" id="KW-1185">Reference proteome</keyword>
<proteinExistence type="inferred from homology"/>
<dbReference type="GO" id="GO:0090110">
    <property type="term" value="P:COPII-coated vesicle cargo loading"/>
    <property type="evidence" value="ECO:0007669"/>
    <property type="project" value="TreeGrafter"/>
</dbReference>
<dbReference type="SUPFAM" id="SSF81811">
    <property type="entry name" value="Helical domain of Sec23/24"/>
    <property type="match status" value="1"/>
</dbReference>
<feature type="domain" description="Zinc finger Sec23/Sec24-type" evidence="5">
    <location>
        <begin position="146"/>
        <end position="184"/>
    </location>
</feature>
<accession>A0A8J5LGM6</accession>
<dbReference type="GO" id="GO:0008270">
    <property type="term" value="F:zinc ion binding"/>
    <property type="evidence" value="ECO:0007669"/>
    <property type="project" value="InterPro"/>
</dbReference>
<evidence type="ECO:0000259" key="4">
    <source>
        <dbReference type="Pfam" id="PF00626"/>
    </source>
</evidence>
<dbReference type="AlphaFoldDB" id="A0A8J5LGM6"/>
<dbReference type="Pfam" id="PF04810">
    <property type="entry name" value="zf-Sec23_Sec24"/>
    <property type="match status" value="1"/>
</dbReference>
<dbReference type="Pfam" id="PF00626">
    <property type="entry name" value="Gelsolin"/>
    <property type="match status" value="1"/>
</dbReference>
<keyword evidence="3" id="KW-0653">Protein transport</keyword>
<evidence type="ECO:0000256" key="3">
    <source>
        <dbReference type="ARBA" id="ARBA00022927"/>
    </source>
</evidence>
<dbReference type="Proteomes" id="UP000734854">
    <property type="component" value="Unassembled WGS sequence"/>
</dbReference>
<dbReference type="InterPro" id="IPR006896">
    <property type="entry name" value="Sec23/24_trunk_dom"/>
</dbReference>
<protein>
    <submittedName>
        <fullName evidence="9">Uncharacterized protein</fullName>
    </submittedName>
</protein>
<dbReference type="InterPro" id="IPR006900">
    <property type="entry name" value="Sec23/24_helical_dom"/>
</dbReference>
<feature type="domain" description="Sec23/Sec24 helical" evidence="7">
    <location>
        <begin position="625"/>
        <end position="707"/>
    </location>
</feature>
<dbReference type="InterPro" id="IPR036465">
    <property type="entry name" value="vWFA_dom_sf"/>
</dbReference>
<dbReference type="GO" id="GO:0006886">
    <property type="term" value="P:intracellular protein transport"/>
    <property type="evidence" value="ECO:0007669"/>
    <property type="project" value="InterPro"/>
</dbReference>
<comment type="similarity">
    <text evidence="1">Belongs to the SEC23/SEC24 family. SEC24 subfamily.</text>
</comment>
<evidence type="ECO:0000256" key="2">
    <source>
        <dbReference type="ARBA" id="ARBA00022448"/>
    </source>
</evidence>
<gene>
    <name evidence="9" type="ORF">ZIOFF_020449</name>
</gene>
<dbReference type="Gene3D" id="3.40.50.410">
    <property type="entry name" value="von Willebrand factor, type A domain"/>
    <property type="match status" value="1"/>
</dbReference>
<evidence type="ECO:0000259" key="5">
    <source>
        <dbReference type="Pfam" id="PF04810"/>
    </source>
</evidence>
<dbReference type="InterPro" id="IPR050550">
    <property type="entry name" value="SEC23_SEC24_subfamily"/>
</dbReference>
<sequence length="859" mass="95177">MVPSLPGNVQAPPRMFGMPPGMPGQPIPPVLPAMGHSALAGPQVSTQSKIDPNQIPRPLPNSSITIFETRQGNQANVPPSATSIFVVKDNGNCSPRLMRCTLNQIPCTGDLLSTSSMPFALMVQPLALPHPSDDPIPVVDFGESGPVRCSRCKSYINAFMRFIDHGRTFVCNLCGFTNETPRDYLCNLGPDGRRRDADERLELCKGTVEFVATREYMVRDPMPAVFFFLIDVSLNAIQTGATAAACSAISQSLADLPVIPDSFGYFFYIPYILSPPITALGFVISVYWFVVPLGKTYTCLDGPRTMVGIATFDCSIHFYNLRRASQQPLMLIVPDIHDVYTPLHTDVVVPLTECRQSVEQLLESIPSLFENNKVSDSAFGAAIKAGFLALKPTGGKLLVFQSVLPSVGIGSLSSREAEGRTNVSAGDKEAHKLLQPADKTLKTMAIEFAEYQARYFILHRSFGVELLLTKLYPIGGQVYYYYPFSALSDPGKLYNDLRWNLSRPQGFEAVMRVRCSQGLQVQEYAGSFCKRIPTDIDLPAIDCEKTIMVTFKHDDKFQENSECAFQCALLYTTVYGERRIRVINLSLPCTSMLTNLFRTADLDTQFACILKQGLFHLKTGTASSIPMNSLSQVREQITNLCINILHAYRKFCATVSSSGQLILPEALKLLPLYTLALVKSIGLRNDGRFDDRSYWASHVMSLSISLAVPLVYPRMISIHDLTAKENDGSLSSSNIPLSSEHINDDGIYLLENGEDCLIYVGNMVNPDTLQKLFGVTSVDGLPTQLVLQQFDNDFSEKLSVVMNEIRQQRCSYLRLRLCKKGDPSGMHFMSYMVEDKTAGGLSYVEFLVHVHRQIQTKMA</sequence>
<evidence type="ECO:0000259" key="7">
    <source>
        <dbReference type="Pfam" id="PF04815"/>
    </source>
</evidence>
<keyword evidence="2" id="KW-0813">Transport</keyword>
<dbReference type="InterPro" id="IPR012990">
    <property type="entry name" value="Beta-sandwich_Sec23_24"/>
</dbReference>
<organism evidence="9 10">
    <name type="scientific">Zingiber officinale</name>
    <name type="common">Ginger</name>
    <name type="synonym">Amomum zingiber</name>
    <dbReference type="NCBI Taxonomy" id="94328"/>
    <lineage>
        <taxon>Eukaryota</taxon>
        <taxon>Viridiplantae</taxon>
        <taxon>Streptophyta</taxon>
        <taxon>Embryophyta</taxon>
        <taxon>Tracheophyta</taxon>
        <taxon>Spermatophyta</taxon>
        <taxon>Magnoliopsida</taxon>
        <taxon>Liliopsida</taxon>
        <taxon>Zingiberales</taxon>
        <taxon>Zingiberaceae</taxon>
        <taxon>Zingiber</taxon>
    </lineage>
</organism>
<dbReference type="InterPro" id="IPR006895">
    <property type="entry name" value="Znf_Sec23_Sec24"/>
</dbReference>
<evidence type="ECO:0000313" key="9">
    <source>
        <dbReference type="EMBL" id="KAG6517070.1"/>
    </source>
</evidence>
<feature type="domain" description="Sec23/Sec24 trunk" evidence="6">
    <location>
        <begin position="302"/>
        <end position="500"/>
    </location>
</feature>
<evidence type="ECO:0000259" key="8">
    <source>
        <dbReference type="Pfam" id="PF08033"/>
    </source>
</evidence>
<reference evidence="9 10" key="1">
    <citation type="submission" date="2020-08" db="EMBL/GenBank/DDBJ databases">
        <title>Plant Genome Project.</title>
        <authorList>
            <person name="Zhang R.-G."/>
        </authorList>
    </citation>
    <scope>NUCLEOTIDE SEQUENCE [LARGE SCALE GENOMIC DNA]</scope>
    <source>
        <tissue evidence="9">Rhizome</tissue>
    </source>
</reference>
<dbReference type="InterPro" id="IPR036175">
    <property type="entry name" value="Sec23/24_helical_dom_sf"/>
</dbReference>
<feature type="domain" description="Sec23/Sec24 beta-sandwich" evidence="8">
    <location>
        <begin position="506"/>
        <end position="590"/>
    </location>
</feature>